<feature type="compositionally biased region" description="Low complexity" evidence="5">
    <location>
        <begin position="672"/>
        <end position="690"/>
    </location>
</feature>
<feature type="compositionally biased region" description="Polar residues" evidence="5">
    <location>
        <begin position="1750"/>
        <end position="1761"/>
    </location>
</feature>
<name>A0A7T8GYP4_CALRO</name>
<feature type="domain" description="JmjC" evidence="7">
    <location>
        <begin position="2857"/>
        <end position="3062"/>
    </location>
</feature>
<evidence type="ECO:0000313" key="9">
    <source>
        <dbReference type="Proteomes" id="UP000595437"/>
    </source>
</evidence>
<keyword evidence="4" id="KW-0863">Zinc-finger</keyword>
<feature type="compositionally biased region" description="Low complexity" evidence="5">
    <location>
        <begin position="1020"/>
        <end position="1042"/>
    </location>
</feature>
<dbReference type="Pfam" id="PF02373">
    <property type="entry name" value="JmjC"/>
    <property type="match status" value="1"/>
</dbReference>
<dbReference type="SMART" id="SM00558">
    <property type="entry name" value="JmjC"/>
    <property type="match status" value="1"/>
</dbReference>
<keyword evidence="3" id="KW-0539">Nucleus</keyword>
<feature type="region of interest" description="Disordered" evidence="5">
    <location>
        <begin position="2067"/>
        <end position="2099"/>
    </location>
</feature>
<feature type="compositionally biased region" description="Low complexity" evidence="5">
    <location>
        <begin position="1058"/>
        <end position="1092"/>
    </location>
</feature>
<dbReference type="GO" id="GO:0000785">
    <property type="term" value="C:chromatin"/>
    <property type="evidence" value="ECO:0007669"/>
    <property type="project" value="TreeGrafter"/>
</dbReference>
<dbReference type="GO" id="GO:0031490">
    <property type="term" value="F:chromatin DNA binding"/>
    <property type="evidence" value="ECO:0007669"/>
    <property type="project" value="TreeGrafter"/>
</dbReference>
<dbReference type="SMART" id="SM00355">
    <property type="entry name" value="ZnF_C2H2"/>
    <property type="match status" value="25"/>
</dbReference>
<evidence type="ECO:0000259" key="6">
    <source>
        <dbReference type="PROSITE" id="PS50157"/>
    </source>
</evidence>
<feature type="region of interest" description="Disordered" evidence="5">
    <location>
        <begin position="949"/>
        <end position="1118"/>
    </location>
</feature>
<keyword evidence="4" id="KW-0862">Zinc</keyword>
<accession>A0A7T8GYP4</accession>
<dbReference type="InterPro" id="IPR003347">
    <property type="entry name" value="JmjC_dom"/>
</dbReference>
<dbReference type="GO" id="GO:0003712">
    <property type="term" value="F:transcription coregulator activity"/>
    <property type="evidence" value="ECO:0007669"/>
    <property type="project" value="TreeGrafter"/>
</dbReference>
<dbReference type="GO" id="GO:0008270">
    <property type="term" value="F:zinc ion binding"/>
    <property type="evidence" value="ECO:0007669"/>
    <property type="project" value="UniProtKB-KW"/>
</dbReference>
<feature type="region of interest" description="Disordered" evidence="5">
    <location>
        <begin position="455"/>
        <end position="494"/>
    </location>
</feature>
<reference evidence="9" key="1">
    <citation type="submission" date="2021-01" db="EMBL/GenBank/DDBJ databases">
        <title>Caligus Genome Assembly.</title>
        <authorList>
            <person name="Gallardo-Escarate C."/>
        </authorList>
    </citation>
    <scope>NUCLEOTIDE SEQUENCE [LARGE SCALE GENOMIC DNA]</scope>
</reference>
<evidence type="ECO:0008006" key="10">
    <source>
        <dbReference type="Google" id="ProtNLM"/>
    </source>
</evidence>
<feature type="compositionally biased region" description="Polar residues" evidence="5">
    <location>
        <begin position="2278"/>
        <end position="2294"/>
    </location>
</feature>
<dbReference type="OrthoDB" id="1667110at2759"/>
<protein>
    <recommendedName>
        <fullName evidence="10">C2H2-type domain-containing protein</fullName>
    </recommendedName>
</protein>
<feature type="compositionally biased region" description="Pro residues" evidence="5">
    <location>
        <begin position="1634"/>
        <end position="1653"/>
    </location>
</feature>
<dbReference type="InterPro" id="IPR013087">
    <property type="entry name" value="Znf_C2H2_type"/>
</dbReference>
<dbReference type="PANTHER" id="PTHR12549">
    <property type="entry name" value="JMJC DOMAIN-CONTAINING HISTONE DEMETHYLATION PROTEIN"/>
    <property type="match status" value="1"/>
</dbReference>
<feature type="compositionally biased region" description="Low complexity" evidence="5">
    <location>
        <begin position="1620"/>
        <end position="1631"/>
    </location>
</feature>
<dbReference type="PANTHER" id="PTHR12549:SF38">
    <property type="entry name" value="JMJC DOMAIN-CONTAINING HISTONE DEMETHYLASE 2, ISOFORM A"/>
    <property type="match status" value="1"/>
</dbReference>
<feature type="domain" description="C2H2-type" evidence="6">
    <location>
        <begin position="1315"/>
        <end position="1343"/>
    </location>
</feature>
<feature type="region of interest" description="Disordered" evidence="5">
    <location>
        <begin position="2415"/>
        <end position="2455"/>
    </location>
</feature>
<evidence type="ECO:0000256" key="1">
    <source>
        <dbReference type="ARBA" id="ARBA00004123"/>
    </source>
</evidence>
<feature type="region of interest" description="Disordered" evidence="5">
    <location>
        <begin position="1558"/>
        <end position="1801"/>
    </location>
</feature>
<dbReference type="EMBL" id="CP045898">
    <property type="protein sequence ID" value="QQP40249.1"/>
    <property type="molecule type" value="Genomic_DNA"/>
</dbReference>
<keyword evidence="9" id="KW-1185">Reference proteome</keyword>
<proteinExistence type="predicted"/>
<feature type="region of interest" description="Disordered" evidence="5">
    <location>
        <begin position="3099"/>
        <end position="3126"/>
    </location>
</feature>
<feature type="compositionally biased region" description="Basic residues" evidence="5">
    <location>
        <begin position="459"/>
        <end position="483"/>
    </location>
</feature>
<dbReference type="InterPro" id="IPR045109">
    <property type="entry name" value="LSDs-like"/>
</dbReference>
<dbReference type="PROSITE" id="PS50157">
    <property type="entry name" value="ZINC_FINGER_C2H2_2"/>
    <property type="match status" value="1"/>
</dbReference>
<keyword evidence="2" id="KW-0479">Metal-binding</keyword>
<dbReference type="SUPFAM" id="SSF51197">
    <property type="entry name" value="Clavaminate synthase-like"/>
    <property type="match status" value="1"/>
</dbReference>
<feature type="compositionally biased region" description="Low complexity" evidence="5">
    <location>
        <begin position="1679"/>
        <end position="1695"/>
    </location>
</feature>
<feature type="compositionally biased region" description="Low complexity" evidence="5">
    <location>
        <begin position="1740"/>
        <end position="1749"/>
    </location>
</feature>
<feature type="region of interest" description="Disordered" evidence="5">
    <location>
        <begin position="662"/>
        <end position="701"/>
    </location>
</feature>
<evidence type="ECO:0000256" key="4">
    <source>
        <dbReference type="PROSITE-ProRule" id="PRU00042"/>
    </source>
</evidence>
<feature type="compositionally biased region" description="Basic and acidic residues" evidence="5">
    <location>
        <begin position="1100"/>
        <end position="1118"/>
    </location>
</feature>
<feature type="region of interest" description="Disordered" evidence="5">
    <location>
        <begin position="92"/>
        <end position="116"/>
    </location>
</feature>
<feature type="compositionally biased region" description="Polar residues" evidence="5">
    <location>
        <begin position="99"/>
        <end position="109"/>
    </location>
</feature>
<comment type="subcellular location">
    <subcellularLocation>
        <location evidence="1">Nucleus</location>
    </subcellularLocation>
</comment>
<evidence type="ECO:0000256" key="3">
    <source>
        <dbReference type="ARBA" id="ARBA00023242"/>
    </source>
</evidence>
<dbReference type="GO" id="GO:0006357">
    <property type="term" value="P:regulation of transcription by RNA polymerase II"/>
    <property type="evidence" value="ECO:0007669"/>
    <property type="project" value="TreeGrafter"/>
</dbReference>
<feature type="region of interest" description="Disordered" evidence="5">
    <location>
        <begin position="2263"/>
        <end position="2294"/>
    </location>
</feature>
<feature type="compositionally biased region" description="Polar residues" evidence="5">
    <location>
        <begin position="1696"/>
        <end position="1712"/>
    </location>
</feature>
<dbReference type="PROSITE" id="PS00028">
    <property type="entry name" value="ZINC_FINGER_C2H2_1"/>
    <property type="match status" value="5"/>
</dbReference>
<feature type="compositionally biased region" description="Polar residues" evidence="5">
    <location>
        <begin position="1730"/>
        <end position="1739"/>
    </location>
</feature>
<feature type="compositionally biased region" description="Low complexity" evidence="5">
    <location>
        <begin position="1559"/>
        <end position="1572"/>
    </location>
</feature>
<dbReference type="GO" id="GO:0000118">
    <property type="term" value="C:histone deacetylase complex"/>
    <property type="evidence" value="ECO:0007669"/>
    <property type="project" value="TreeGrafter"/>
</dbReference>
<gene>
    <name evidence="8" type="ORF">FKW44_014233</name>
</gene>
<evidence type="ECO:0000256" key="5">
    <source>
        <dbReference type="SAM" id="MobiDB-lite"/>
    </source>
</evidence>
<dbReference type="Proteomes" id="UP000595437">
    <property type="component" value="Chromosome 9"/>
</dbReference>
<organism evidence="8 9">
    <name type="scientific">Caligus rogercresseyi</name>
    <name type="common">Sea louse</name>
    <dbReference type="NCBI Taxonomy" id="217165"/>
    <lineage>
        <taxon>Eukaryota</taxon>
        <taxon>Metazoa</taxon>
        <taxon>Ecdysozoa</taxon>
        <taxon>Arthropoda</taxon>
        <taxon>Crustacea</taxon>
        <taxon>Multicrustacea</taxon>
        <taxon>Hexanauplia</taxon>
        <taxon>Copepoda</taxon>
        <taxon>Siphonostomatoida</taxon>
        <taxon>Caligidae</taxon>
        <taxon>Caligus</taxon>
    </lineage>
</organism>
<dbReference type="GO" id="GO:0032454">
    <property type="term" value="F:histone H3K9 demethylase activity"/>
    <property type="evidence" value="ECO:0007669"/>
    <property type="project" value="InterPro"/>
</dbReference>
<feature type="compositionally biased region" description="Basic and acidic residues" evidence="5">
    <location>
        <begin position="3099"/>
        <end position="3117"/>
    </location>
</feature>
<feature type="compositionally biased region" description="Pro residues" evidence="5">
    <location>
        <begin position="990"/>
        <end position="1005"/>
    </location>
</feature>
<feature type="compositionally biased region" description="Low complexity" evidence="5">
    <location>
        <begin position="1769"/>
        <end position="1785"/>
    </location>
</feature>
<dbReference type="PROSITE" id="PS51184">
    <property type="entry name" value="JMJC"/>
    <property type="match status" value="1"/>
</dbReference>
<evidence type="ECO:0000313" key="8">
    <source>
        <dbReference type="EMBL" id="QQP40249.1"/>
    </source>
</evidence>
<evidence type="ECO:0000259" key="7">
    <source>
        <dbReference type="PROSITE" id="PS51184"/>
    </source>
</evidence>
<evidence type="ECO:0000256" key="2">
    <source>
        <dbReference type="ARBA" id="ARBA00022723"/>
    </source>
</evidence>
<feature type="compositionally biased region" description="Low complexity" evidence="5">
    <location>
        <begin position="2083"/>
        <end position="2096"/>
    </location>
</feature>
<sequence length="3126" mass="353731">MSKSVVTSNRSTYNCRLCPDGSFKWPSILYKHCVFKHFHSDIWKDLPEGSPYVCPQCSYCGRNKTMLALHYGITHKVVVRLYQEALKSASGRSLKSSSDTPKLEQQQPMSEIPPEQRVPPPCPLCALKSHLTVHLREELLRETPVSKPWKCHKCHHIALSREALLRHLGITHRRTQEILEYRGYKTSLALPSSNEGKSPEDCGGTFICPFCESPRGFVSNTDYLRHLSEVHFKSELLDMAIKEKDVLATKPFRCRLEGCDYASHMKNLIIHLGSLIASLSSSTTLPWERKRLTGRAGRTSIFLGGKEGLPFLLGKDGFGHPWNPRRLGHLLTMNHPFKCHSAHISANHRGTFSITTEEGLLLSAAAAVAPLPDYSCVLCDEVPLLGTSAVDLAKHLVETHFKERLSKSLVLLSKGPPKVYKCPDCDFSSQSQATAYSHLGLEHGIVQSLYNEVRESRSQRKKIPVQRRKSPSRQKKTTLRLRKLPSSSSSSSKNLPAQISSIIIIFLHSTIILHPKKFHNNKQCSPKTTPMGVPTSSILICQGTTFINILHFIQSIIISILKQQHPQSIILPLLLLPILREEEEEETLTIQTIIHSNLLHLLILAVYTTPAAGVAEPYAAMDHFSQQHPQQEYLHHTTPAHHPNNYIHDAAASNNYSSSVPPGYAYETLQPSSSSSNNGADNNTSSSRDSPSPPPPSANEKNLMDCNLCTYKCKTMGDFMKHLVKVHFKQKLLDFMPKQSPLNEKRDRFNLAVHYGMTHKVVLQMLENMTNESTPTEEYQRAQCKLCHQCFTSQRYMLTHLSVDHFQDRLDEELPKASPWKCPKCFYNGSDIRALRIHFGTRHKVVVTYYAQSLGTSIHQLEKELRDARKAQLRPDFCAERKEYLKHTILHLRRMLYRALPENAPYTCPKCAYTEAGRTELLFHYGMVHTEVVTAYLNQHPSQLDIEMNLLDNNNSGSGTGSGSSVSGKGSSSEKEKPSKKKAKASSSLPPTPTPPPPPPPPQLPSHPQQHPNHHHQHHPQQQSPLPHPLTHQSHPHQNYYTYHHHQQQQPHPPQTDPSSLPYPSIGGYPSSSSFQEQQHPPHSSSYQSAPQDLSSSVKHNSEKHLVPKLERPANASEDKKFPKCRICNYRYFNRLDLCRHFVDLHLREKLASLLPEDGSTRCPRCPLEYKDAQSRLRHLIWSHEDLESLVLREVGVKLSEFPSTARDLEISSSRDRRTGGKELTDLAGLPVNADIDCELCGEEFTASSNKVRDKDNISALLPPAKPYRCPKCTYEAKDLFNLSRHLGLSHKIVFSLMQEELGPSWQLDSDDSCCTCLICSQTFLNARTLNDHYCTSHYSERLGAGLPECKFSSKNYLTLVRHLGSKHDMVKLFLQEDGYLDKDFAPKIGGGGGGGEQHLLFCPINAFLRHAAEAHFSETLLDNLPREPPFSCPYCPFSSGGDLKPLLEHYALGHKVVLRLLNDKFGVPHSADEANGGGSNNSSGGSEDFGGRYILLRYCHFRERLLNGVENKGVYTCPSCEYVSKDRQAFVRHYGLVHKMVQHFLREMGIKVLEEESNINSSNSTNSSQGNNGRGRVSQPKYLELRDPYGHGMRSNNGHYSGAPTPQYYRYDQQQHPYAASSSSTSSTTAEYLPPPPPPPPPPASAPVPSPSHQPSQSPYYDPYFASQNESPEFYGFNSSSSPVRPSSNSNNSSMLQQPTTPGGSSQGNPHTPQPHDSGPPTPAPPNELLSSPAYNNTQQQQHFEQQFSSPRDNNVTTAASPVGNGGPYYQPQQQPQQQQHYNNNFAQNYPPPLSSYESDHKDEILKGPEVGTSGPYAIRCHYCSSFSKNRPDFLWHLSEDHFKNELLREAPSNPPYVCSLCNTEPKERTLDALLKHLGVSHSLVHKYIPQGTFAGSYVSEKESNKCPFCELVFPSQHLFHTHLCDTHFKDQLAAHLLASPGPTTKCPLHPCLFEAKDSQATLLRHLGMDHRFLGDMLKRALDNNYGSSPPANDNMPTDYSTCRSSYHVQQQQRQVELQPRQMGLPSPHKLHTLCTGTPPSNQQVLIQPEAHNNGPQLPSISEFFHQQQQPGSESFHPPPAQQQQTIQSSSMQPQIDGTFDHIASDPHHRIVPPPIEDNISSKPSSPAKTCELCFKTFEGKNKSMLKIQHLVFHFKDRLYANLKETSPPFACPEEGCSYTSKHKPDWARHYGSVHKYIEKYLKERLEEGGNVSEEQRPAKAHRGEDGLVQCFLCEDAPWFHNEDLLEKHFRANHGEFMREFNSPEALNPMGDEETPHLQTPPQQPSSKVSTSPKNCGRPCEICGYEPKTKNKSRERQDHLAMKHYKDRISADLSKIKQFHCPLCDYVGRDKQTIHRHYTGKHKVVEKYLAEDLASRKVLLFQGTFSQVDGAADIIPQFDGAEDVPMLAVKDEIEDEEEEEDLVVEEEEEDILGEEEVEEEAPGSSSGASRATPKRPISRQYHYAYKHFRNRLAQTLPFSPPFTCPLCDYAAKYRFNLWMHYLSKHNFGDAWMEKTLSGEMEREPPVETKRVSRTSTAATPPAITTNFWCDLCQLEIKATNESFHYASLHFQDKLQRLLREEAKSYNNLCGHFLSKHGFLQPWIRDALEDMTEKMKDEPNIKVEEDDFYQLYDGLSDEEGLPKEDEEEDVKICSLSGLGQGLRMALEQVQLGRKRKRASKRRRFMSKLFTEETPTHLLSEPLGKETLPPRNMTSVLSKLRHPTVDHYWICNGSLLVLNDSKNPDNIKLFQVVKAPVIVANVDDHLDKDLWVPMAFKRDFGNDSHDIVNTRSGKIIPNYSLGDFWDGFEHLSKRQVDESGKPMLLKLKDWPTDRDICTSLPRRFADLMNHIPLPDYTLRSGRFNLAASMPEFFVRPDLGPKMYIAYGNALYEGTGTTNLHIDMSDACNVLVYVGLPKDGNEEEHYKMGLKQVDASGCDLLTRNRVRNNPKPIGAIWHIYDPRDADKIRSMLNNVKLEKGLRLTHNSDPIHDQSMYLDQELRERLYREYGVVGYAFPQCAGDTVFIPAGAPHQVRNIHNCIKIAEDFVTPENLNWCFYITEEFRHLSDTHTNHEDKLQIKNMLYHSIKDCVSVLEDWEKRKQPKEDTNDLTKSEIKIEQEESPPPPPS</sequence>
<feature type="compositionally biased region" description="Acidic residues" evidence="5">
    <location>
        <begin position="2415"/>
        <end position="2442"/>
    </location>
</feature>
<dbReference type="Gene3D" id="2.60.120.650">
    <property type="entry name" value="Cupin"/>
    <property type="match status" value="1"/>
</dbReference>